<accession>A0A7S2K251</accession>
<evidence type="ECO:0000313" key="2">
    <source>
        <dbReference type="EMBL" id="CAD9564156.1"/>
    </source>
</evidence>
<dbReference type="AlphaFoldDB" id="A0A7S2K251"/>
<reference evidence="2" key="1">
    <citation type="submission" date="2021-01" db="EMBL/GenBank/DDBJ databases">
        <authorList>
            <person name="Corre E."/>
            <person name="Pelletier E."/>
            <person name="Niang G."/>
            <person name="Scheremetjew M."/>
            <person name="Finn R."/>
            <person name="Kale V."/>
            <person name="Holt S."/>
            <person name="Cochrane G."/>
            <person name="Meng A."/>
            <person name="Brown T."/>
            <person name="Cohen L."/>
        </authorList>
    </citation>
    <scope>NUCLEOTIDE SEQUENCE</scope>
    <source>
        <strain evidence="2">B650</strain>
    </source>
</reference>
<organism evidence="2">
    <name type="scientific">Leptocylindrus danicus</name>
    <dbReference type="NCBI Taxonomy" id="163516"/>
    <lineage>
        <taxon>Eukaryota</taxon>
        <taxon>Sar</taxon>
        <taxon>Stramenopiles</taxon>
        <taxon>Ochrophyta</taxon>
        <taxon>Bacillariophyta</taxon>
        <taxon>Coscinodiscophyceae</taxon>
        <taxon>Chaetocerotophycidae</taxon>
        <taxon>Leptocylindrales</taxon>
        <taxon>Leptocylindraceae</taxon>
        <taxon>Leptocylindrus</taxon>
    </lineage>
</organism>
<dbReference type="InterPro" id="IPR002110">
    <property type="entry name" value="Ankyrin_rpt"/>
</dbReference>
<evidence type="ECO:0000256" key="1">
    <source>
        <dbReference type="SAM" id="MobiDB-lite"/>
    </source>
</evidence>
<dbReference type="Pfam" id="PF00023">
    <property type="entry name" value="Ank"/>
    <property type="match status" value="1"/>
</dbReference>
<proteinExistence type="predicted"/>
<sequence>MSKNSRDITSLIGPTSKLYNLILMKSPWGAIKSRAEQHPGDLFWKNSYGMMPIHIACCMQPPVEVIRAMLTGTKSVGKLDCSSKGNIPLHFACLKAASYDVLKLLLWVSVCGTVSPFSNAGQRNIDNLSPLDLLLDFYLHKWEGFEQEFETAANPHTFSALMQQFWLKATLLLRALFLHDTGTLPDTLPHFSPLLIQQSLFAVSRFDVPEKMKRLVERVFLHHVEKYPSICKILDRQGRFLLNKVILNHVRWDSEILHLIINTAPKVLEVRDKQAHLYPFMLAAVSSNNASDTCVSQADFRQLETIYHILRASPSKVVSGTSVDKDHSVAVEIQTKKRARRSDDIGIVEDEESSSSKNLTSVKKREKKKSRLVSP</sequence>
<dbReference type="SUPFAM" id="SSF48403">
    <property type="entry name" value="Ankyrin repeat"/>
    <property type="match status" value="1"/>
</dbReference>
<feature type="region of interest" description="Disordered" evidence="1">
    <location>
        <begin position="334"/>
        <end position="375"/>
    </location>
</feature>
<dbReference type="InterPro" id="IPR036770">
    <property type="entry name" value="Ankyrin_rpt-contain_sf"/>
</dbReference>
<dbReference type="EMBL" id="HBGY01007020">
    <property type="protein sequence ID" value="CAD9564156.1"/>
    <property type="molecule type" value="Transcribed_RNA"/>
</dbReference>
<protein>
    <submittedName>
        <fullName evidence="2">Uncharacterized protein</fullName>
    </submittedName>
</protein>
<feature type="compositionally biased region" description="Basic residues" evidence="1">
    <location>
        <begin position="362"/>
        <end position="375"/>
    </location>
</feature>
<gene>
    <name evidence="2" type="ORF">LDAN0321_LOCUS4353</name>
</gene>
<name>A0A7S2K251_9STRA</name>